<dbReference type="STRING" id="70448.A0A090M8I2"/>
<feature type="region of interest" description="Disordered" evidence="2">
    <location>
        <begin position="19"/>
        <end position="48"/>
    </location>
</feature>
<comment type="caution">
    <text evidence="5">The sequence shown here is derived from an EMBL/GenBank/DDBJ whole genome shotgun (WGS) entry which is preliminary data.</text>
</comment>
<gene>
    <name evidence="5" type="ORF">OT_ostta06g02780</name>
</gene>
<reference evidence="5 6" key="2">
    <citation type="journal article" date="2014" name="BMC Genomics">
        <title>An improved genome of the model marine alga Ostreococcus tauri unfolds by assessing Illumina de novo assemblies.</title>
        <authorList>
            <person name="Blanc-Mathieu R."/>
            <person name="Verhelst B."/>
            <person name="Derelle E."/>
            <person name="Rombauts S."/>
            <person name="Bouget F.Y."/>
            <person name="Carre I."/>
            <person name="Chateau A."/>
            <person name="Eyre-Walker A."/>
            <person name="Grimsley N."/>
            <person name="Moreau H."/>
            <person name="Piegu B."/>
            <person name="Rivals E."/>
            <person name="Schackwitz W."/>
            <person name="Van de Peer Y."/>
            <person name="Piganeau G."/>
        </authorList>
    </citation>
    <scope>NUCLEOTIDE SEQUENCE [LARGE SCALE GENOMIC DNA]</scope>
    <source>
        <strain evidence="6">OTTH 0595 / CCAP 157/2 / RCC745</strain>
    </source>
</reference>
<dbReference type="InterPro" id="IPR013930">
    <property type="entry name" value="RPAP1_N"/>
</dbReference>
<evidence type="ECO:0000256" key="1">
    <source>
        <dbReference type="ARBA" id="ARBA00009953"/>
    </source>
</evidence>
<dbReference type="InterPro" id="IPR013929">
    <property type="entry name" value="RPAP1_C"/>
</dbReference>
<dbReference type="Pfam" id="PF08620">
    <property type="entry name" value="RPAP1_C"/>
    <property type="match status" value="1"/>
</dbReference>
<comment type="similarity">
    <text evidence="1">Belongs to the RPAP1 family.</text>
</comment>
<dbReference type="GeneID" id="9835415"/>
<feature type="compositionally biased region" description="Basic and acidic residues" evidence="2">
    <location>
        <begin position="161"/>
        <end position="171"/>
    </location>
</feature>
<protein>
    <submittedName>
        <fullName evidence="5">Armadillo-like helical</fullName>
    </submittedName>
</protein>
<dbReference type="Proteomes" id="UP000009170">
    <property type="component" value="Unassembled WGS sequence"/>
</dbReference>
<accession>A0A090M8I2</accession>
<dbReference type="Pfam" id="PF08621">
    <property type="entry name" value="RPAP1_N"/>
    <property type="match status" value="1"/>
</dbReference>
<dbReference type="PANTHER" id="PTHR47605">
    <property type="entry name" value="TRANSCRIPTIONAL ELONGATION REGULATOR MINIYO"/>
    <property type="match status" value="1"/>
</dbReference>
<feature type="domain" description="RPAP1 N-terminal" evidence="4">
    <location>
        <begin position="171"/>
        <end position="214"/>
    </location>
</feature>
<dbReference type="InterPro" id="IPR011989">
    <property type="entry name" value="ARM-like"/>
</dbReference>
<dbReference type="InterPro" id="IPR055326">
    <property type="entry name" value="MINIYO"/>
</dbReference>
<dbReference type="FunCoup" id="A0A090M8I2">
    <property type="interactions" value="1270"/>
</dbReference>
<evidence type="ECO:0000259" key="3">
    <source>
        <dbReference type="Pfam" id="PF08620"/>
    </source>
</evidence>
<dbReference type="Gene3D" id="1.25.10.10">
    <property type="entry name" value="Leucine-rich Repeat Variant"/>
    <property type="match status" value="1"/>
</dbReference>
<feature type="region of interest" description="Disordered" evidence="2">
    <location>
        <begin position="955"/>
        <end position="979"/>
    </location>
</feature>
<evidence type="ECO:0000256" key="2">
    <source>
        <dbReference type="SAM" id="MobiDB-lite"/>
    </source>
</evidence>
<dbReference type="OrthoDB" id="497229at2759"/>
<feature type="region of interest" description="Disordered" evidence="2">
    <location>
        <begin position="217"/>
        <end position="242"/>
    </location>
</feature>
<proteinExistence type="inferred from homology"/>
<name>A0A090M8I2_OSTTA</name>
<feature type="region of interest" description="Disordered" evidence="2">
    <location>
        <begin position="139"/>
        <end position="171"/>
    </location>
</feature>
<dbReference type="RefSeq" id="XP_003079913.2">
    <property type="nucleotide sequence ID" value="XM_003079865.2"/>
</dbReference>
<evidence type="ECO:0000259" key="4">
    <source>
        <dbReference type="Pfam" id="PF08621"/>
    </source>
</evidence>
<evidence type="ECO:0000313" key="6">
    <source>
        <dbReference type="Proteomes" id="UP000009170"/>
    </source>
</evidence>
<feature type="domain" description="RPAP1 C-terminal" evidence="3">
    <location>
        <begin position="256"/>
        <end position="331"/>
    </location>
</feature>
<organism evidence="5 6">
    <name type="scientific">Ostreococcus tauri</name>
    <name type="common">Marine green alga</name>
    <dbReference type="NCBI Taxonomy" id="70448"/>
    <lineage>
        <taxon>Eukaryota</taxon>
        <taxon>Viridiplantae</taxon>
        <taxon>Chlorophyta</taxon>
        <taxon>Mamiellophyceae</taxon>
        <taxon>Mamiellales</taxon>
        <taxon>Bathycoccaceae</taxon>
        <taxon>Ostreococcus</taxon>
    </lineage>
</organism>
<dbReference type="PANTHER" id="PTHR47605:SF2">
    <property type="entry name" value="TRANSCRIPTIONAL ELONGATION REGULATOR MINIYO"/>
    <property type="match status" value="1"/>
</dbReference>
<evidence type="ECO:0000313" key="5">
    <source>
        <dbReference type="EMBL" id="CEF98399.1"/>
    </source>
</evidence>
<reference evidence="6" key="1">
    <citation type="journal article" date="2006" name="Proc. Natl. Acad. Sci. U.S.A.">
        <title>Genome analysis of the smallest free-living eukaryote Ostreococcus tauri unveils many unique features.</title>
        <authorList>
            <person name="Derelle E."/>
            <person name="Ferraz C."/>
            <person name="Rombauts S."/>
            <person name="Rouze P."/>
            <person name="Worden A.Z."/>
            <person name="Robbens S."/>
            <person name="Partensky F."/>
            <person name="Degroeve S."/>
            <person name="Echeynie S."/>
            <person name="Cooke R."/>
            <person name="Saeys Y."/>
            <person name="Wuyts J."/>
            <person name="Jabbari K."/>
            <person name="Bowler C."/>
            <person name="Panaud O."/>
            <person name="Piegu B."/>
            <person name="Ball S.G."/>
            <person name="Ral J.-P."/>
            <person name="Bouget F.-Y."/>
            <person name="Piganeau G."/>
            <person name="De Baets B."/>
            <person name="Picard A."/>
            <person name="Delseny M."/>
            <person name="Demaille J."/>
            <person name="Van de Peer Y."/>
            <person name="Moreau H."/>
        </authorList>
    </citation>
    <scope>NUCLEOTIDE SEQUENCE [LARGE SCALE GENOMIC DNA]</scope>
    <source>
        <strain evidence="6">OTTH 0595 / CCAP 157/2 / RCC745</strain>
    </source>
</reference>
<dbReference type="KEGG" id="ota:OT_ostta06g02780"/>
<keyword evidence="6" id="KW-1185">Reference proteome</keyword>
<dbReference type="InParanoid" id="A0A090M8I2"/>
<feature type="compositionally biased region" description="Polar residues" evidence="2">
    <location>
        <begin position="955"/>
        <end position="971"/>
    </location>
</feature>
<sequence>MADDLDALRALEREFLARGEAPSARVVRRAPRSATDDDGDDADAGDAMRATLDARDDATATTTATTTRDVGAVSSTVMRDVVERAVGGRDAGDAAADARVAERRRESAKTGFPEVKHRSETNFGRKTSRFAARKAAMRAGGAEASGGGGDEPAGRAPTARARADPEKEDASINEENERILSVMSPAAIKDAQDELAGRLSAKTLEFLRNRGVNKAESKGAVAQAKGAPKRARERSDAAAEASARTKAVTTVGVEHVRFALDGKPLLSASMDVLTSALDDSTPTPLPTERDPLRAGEGVDIGYTVQEACALTRSSVNTQRVMGLQIIGKITRLARLWSFEAADPLPPDEDAMDVNGAPRLPNGVTWASVWVYITVDCAIITLLRRALDDTHMQANVAALSAIHALCGGIGVGGSDGLEAQLVDAIESFAPIDPSDLIYLAPLWRSEPDSAPCGGSGFQPIAWEYAVEEIRLTEDSTVELAEEPDQVEEGLNQKMMERRQATEQAADPVAALLRMGILQRMRYLLEMERTPQAEVLALELLATFARHSKAAAAAVTRCPRLVPTLIARIKDSCSGSSQGSPTEPPTIGLAHVVRVLRLISQTDAEIAKDLVKEGVLKSAIQAAITFGGVSTDTKGNQKERPRGHAAIIWRETLRLWASISGWGLNTPAFDAVHPLIAPWMEISSVDNVLAIDVFALLTTLSKSLPLEGGADDAGPPAEMEIVDTEKTLSWRCATAAAKCAEAWILSKERDNEHLYTIANAGRFIAALIARSPNDAQALVSRVLGSPNSVSGAMSPSGVLGDALSQLDLLTMECTASTDFSESNIQLSAWGSVLHSILLLTIVSPNVWAEQGVTTLASHIVKKFGTMRGRPNPRKRSSVDDSIRRSSGDVRFSFDLTSERRRSVSEIGLPTGDFNEDETPTTWMGKQPIVAASKLALQRAVVVAMEILDKAFLQCSASAGGKSQSPSRLGSPSRMSGGEDKTDLQCDVAATVDAALGLIASLPPGSGVIASQALSAGIYSVRVLAPLLRKTKNALADAESVIQNSDEDERQRLAIRETGVVLAAASVALVPPAEITREALLGGFAMEMTTPAEAKAMSSPGACVPVGSLLPAHPLWYLAPCSPRTTIQGWGTAGVACSLSLLMGMELAKVPRVRAIRPALKMSAIGAVYTQGPNVWRDPAVSAPLGLLTDLYWRRMVKNYIQSYHQGVRGYSMDLGSFASEGVGGLNDPLSEARGTGDAAAAAAIVNAFAAESFGDVLFARHCAMWLRVRVSPKARAAAWIALSEGMALHLMPCTNAMVPPAAAYVFFPPGGEPDPTMREIYIKSIESGSLDKALSGWAGETYPTEGKSSPPITAALAIHALAHVILSPGQGADMAVETLQRILNRPNTSVVLRALMHTPLTIKRRPSFACTSVGAHKTPFGNGFVYGKRGQDIDIPPRRTLLLDVCGSNRVLIAKVENAFVEAGLMNSDAISALTATLSSSAKITETSGFYKPSS</sequence>
<dbReference type="EMBL" id="CAID01000006">
    <property type="protein sequence ID" value="CEF98399.1"/>
    <property type="molecule type" value="Genomic_DNA"/>
</dbReference>